<sequence>MSNNENSEPENDATEEVYEDEEFENISNDGLVEEGAESDESEQEQDEGEIRPVVETPELVKVIDSTFENNDLVISKPEDRITSNIMTIYEFSYILAIRARHIDDGGPVYVDIEGLTTTRAMAMREIVQKKSPLSIMRKLSKNRAEIWAVNDLTIPSGQKFNEIY</sequence>
<dbReference type="GO" id="GO:0005666">
    <property type="term" value="C:RNA polymerase III complex"/>
    <property type="evidence" value="ECO:0007669"/>
    <property type="project" value="TreeGrafter"/>
</dbReference>
<dbReference type="GO" id="GO:0003899">
    <property type="term" value="F:DNA-directed RNA polymerase activity"/>
    <property type="evidence" value="ECO:0007669"/>
    <property type="project" value="InterPro"/>
</dbReference>
<dbReference type="GO" id="GO:0005736">
    <property type="term" value="C:RNA polymerase I complex"/>
    <property type="evidence" value="ECO:0007669"/>
    <property type="project" value="TreeGrafter"/>
</dbReference>
<proteinExistence type="predicted"/>
<dbReference type="GO" id="GO:0006360">
    <property type="term" value="P:transcription by RNA polymerase I"/>
    <property type="evidence" value="ECO:0007669"/>
    <property type="project" value="TreeGrafter"/>
</dbReference>
<dbReference type="PANTHER" id="PTHR47227">
    <property type="entry name" value="DNA-DIRECTED RNA POLYMERASE SUBUNIT K"/>
    <property type="match status" value="1"/>
</dbReference>
<dbReference type="AlphaFoldDB" id="A0A6C0BD48"/>
<evidence type="ECO:0000256" key="3">
    <source>
        <dbReference type="SAM" id="MobiDB-lite"/>
    </source>
</evidence>
<dbReference type="GO" id="GO:0003677">
    <property type="term" value="F:DNA binding"/>
    <property type="evidence" value="ECO:0007669"/>
    <property type="project" value="InterPro"/>
</dbReference>
<dbReference type="GO" id="GO:0042797">
    <property type="term" value="P:tRNA transcription by RNA polymerase III"/>
    <property type="evidence" value="ECO:0007669"/>
    <property type="project" value="TreeGrafter"/>
</dbReference>
<dbReference type="PANTHER" id="PTHR47227:SF5">
    <property type="entry name" value="DNA-DIRECTED RNA POLYMERASES I, II, AND III SUBUNIT RPABC2"/>
    <property type="match status" value="1"/>
</dbReference>
<evidence type="ECO:0000256" key="1">
    <source>
        <dbReference type="ARBA" id="ARBA00022478"/>
    </source>
</evidence>
<accession>A0A6C0BD48</accession>
<keyword evidence="1" id="KW-0240">DNA-directed RNA polymerase</keyword>
<reference evidence="4" key="1">
    <citation type="journal article" date="2020" name="Nature">
        <title>Giant virus diversity and host interactions through global metagenomics.</title>
        <authorList>
            <person name="Schulz F."/>
            <person name="Roux S."/>
            <person name="Paez-Espino D."/>
            <person name="Jungbluth S."/>
            <person name="Walsh D.A."/>
            <person name="Denef V.J."/>
            <person name="McMahon K.D."/>
            <person name="Konstantinidis K.T."/>
            <person name="Eloe-Fadrosh E.A."/>
            <person name="Kyrpides N.C."/>
            <person name="Woyke T."/>
        </authorList>
    </citation>
    <scope>NUCLEOTIDE SEQUENCE</scope>
    <source>
        <strain evidence="4">GVMAG-M-3300010160-26</strain>
    </source>
</reference>
<name>A0A6C0BD48_9ZZZZ</name>
<dbReference type="EMBL" id="MN739116">
    <property type="protein sequence ID" value="QHS89681.1"/>
    <property type="molecule type" value="Genomic_DNA"/>
</dbReference>
<dbReference type="InterPro" id="IPR036161">
    <property type="entry name" value="RPB6/omega-like_sf"/>
</dbReference>
<dbReference type="Gene3D" id="3.90.940.10">
    <property type="match status" value="1"/>
</dbReference>
<evidence type="ECO:0000256" key="2">
    <source>
        <dbReference type="ARBA" id="ARBA00023163"/>
    </source>
</evidence>
<feature type="compositionally biased region" description="Acidic residues" evidence="3">
    <location>
        <begin position="7"/>
        <end position="24"/>
    </location>
</feature>
<feature type="region of interest" description="Disordered" evidence="3">
    <location>
        <begin position="1"/>
        <end position="53"/>
    </location>
</feature>
<dbReference type="GO" id="GO:0005665">
    <property type="term" value="C:RNA polymerase II, core complex"/>
    <property type="evidence" value="ECO:0007669"/>
    <property type="project" value="TreeGrafter"/>
</dbReference>
<protein>
    <submittedName>
        <fullName evidence="4">Uncharacterized protein</fullName>
    </submittedName>
</protein>
<evidence type="ECO:0000313" key="4">
    <source>
        <dbReference type="EMBL" id="QHS89681.1"/>
    </source>
</evidence>
<dbReference type="SUPFAM" id="SSF63562">
    <property type="entry name" value="RPB6/omega subunit-like"/>
    <property type="match status" value="1"/>
</dbReference>
<dbReference type="GO" id="GO:0006366">
    <property type="term" value="P:transcription by RNA polymerase II"/>
    <property type="evidence" value="ECO:0007669"/>
    <property type="project" value="TreeGrafter"/>
</dbReference>
<keyword evidence="2" id="KW-0804">Transcription</keyword>
<organism evidence="4">
    <name type="scientific">viral metagenome</name>
    <dbReference type="NCBI Taxonomy" id="1070528"/>
    <lineage>
        <taxon>unclassified sequences</taxon>
        <taxon>metagenomes</taxon>
        <taxon>organismal metagenomes</taxon>
    </lineage>
</organism>
<feature type="compositionally biased region" description="Acidic residues" evidence="3">
    <location>
        <begin position="31"/>
        <end position="47"/>
    </location>
</feature>